<dbReference type="CDD" id="cd00657">
    <property type="entry name" value="Ferritin_like"/>
    <property type="match status" value="1"/>
</dbReference>
<gene>
    <name evidence="2" type="ORF">N7493_007288</name>
</gene>
<evidence type="ECO:0000313" key="3">
    <source>
        <dbReference type="Proteomes" id="UP001215712"/>
    </source>
</evidence>
<comment type="caution">
    <text evidence="2">The sequence shown here is derived from an EMBL/GenBank/DDBJ whole genome shotgun (WGS) entry which is preliminary data.</text>
</comment>
<evidence type="ECO:0000256" key="1">
    <source>
        <dbReference type="SAM" id="SignalP"/>
    </source>
</evidence>
<feature type="signal peptide" evidence="1">
    <location>
        <begin position="1"/>
        <end position="18"/>
    </location>
</feature>
<feature type="chain" id="PRO_5042108261" evidence="1">
    <location>
        <begin position="19"/>
        <end position="281"/>
    </location>
</feature>
<accession>A0AAD6MUQ0</accession>
<dbReference type="AlphaFoldDB" id="A0AAD6MUQ0"/>
<proteinExistence type="predicted"/>
<reference evidence="2" key="1">
    <citation type="journal article" date="2023" name="IMA Fungus">
        <title>Comparative genomic study of the Penicillium genus elucidates a diverse pangenome and 15 lateral gene transfer events.</title>
        <authorList>
            <person name="Petersen C."/>
            <person name="Sorensen T."/>
            <person name="Nielsen M.R."/>
            <person name="Sondergaard T.E."/>
            <person name="Sorensen J.L."/>
            <person name="Fitzpatrick D.A."/>
            <person name="Frisvad J.C."/>
            <person name="Nielsen K.L."/>
        </authorList>
    </citation>
    <scope>NUCLEOTIDE SEQUENCE</scope>
    <source>
        <strain evidence="2">IBT 17514</strain>
    </source>
</reference>
<dbReference type="PANTHER" id="PTHR31694">
    <property type="entry name" value="DESICCATION-LIKE PROTEIN"/>
    <property type="match status" value="1"/>
</dbReference>
<dbReference type="Gene3D" id="1.20.1260.10">
    <property type="match status" value="1"/>
</dbReference>
<dbReference type="PANTHER" id="PTHR31694:SF26">
    <property type="entry name" value="OS05G0151100 PROTEIN"/>
    <property type="match status" value="1"/>
</dbReference>
<organism evidence="2 3">
    <name type="scientific">Penicillium malachiteum</name>
    <dbReference type="NCBI Taxonomy" id="1324776"/>
    <lineage>
        <taxon>Eukaryota</taxon>
        <taxon>Fungi</taxon>
        <taxon>Dikarya</taxon>
        <taxon>Ascomycota</taxon>
        <taxon>Pezizomycotina</taxon>
        <taxon>Eurotiomycetes</taxon>
        <taxon>Eurotiomycetidae</taxon>
        <taxon>Eurotiales</taxon>
        <taxon>Aspergillaceae</taxon>
        <taxon>Penicillium</taxon>
    </lineage>
</organism>
<keyword evidence="1" id="KW-0732">Signal</keyword>
<dbReference type="SUPFAM" id="SSF47240">
    <property type="entry name" value="Ferritin-like"/>
    <property type="match status" value="1"/>
</dbReference>
<evidence type="ECO:0000313" key="2">
    <source>
        <dbReference type="EMBL" id="KAJ5719710.1"/>
    </source>
</evidence>
<dbReference type="EMBL" id="JAQJAN010000010">
    <property type="protein sequence ID" value="KAJ5719710.1"/>
    <property type="molecule type" value="Genomic_DNA"/>
</dbReference>
<reference evidence="2" key="2">
    <citation type="submission" date="2023-01" db="EMBL/GenBank/DDBJ databases">
        <authorList>
            <person name="Petersen C."/>
        </authorList>
    </citation>
    <scope>NUCLEOTIDE SEQUENCE</scope>
    <source>
        <strain evidence="2">IBT 17514</strain>
    </source>
</reference>
<dbReference type="InterPro" id="IPR012347">
    <property type="entry name" value="Ferritin-like"/>
</dbReference>
<dbReference type="InterPro" id="IPR009078">
    <property type="entry name" value="Ferritin-like_SF"/>
</dbReference>
<feature type="non-terminal residue" evidence="2">
    <location>
        <position position="1"/>
    </location>
</feature>
<sequence length="281" mass="29333">MKISTFVVLGATVQLVQGAPYVRKRSVNDAAILNYALTLEHLEATFYQQGLQNYSHDAFLNAGFPDPFYANLQEVASDEQTHVAFLTSVLNAVGSPAVAQCSYSFPATDPKSFVSLANVLEGVGASAYLGAAASIANKTYITAAGSILTVEARHNAYLRSALGQVPFAQPFDNPLDLNEVYTVASPFINSCPSTNPQLPVKAFPSLTMVPIGNVMNGSTATLVAGTGFNATGTSNLTAAFITVTGPVYAPLQSTGNSQFVVTIPGGVEGQSYVVLTSSMSG</sequence>
<keyword evidence="3" id="KW-1185">Reference proteome</keyword>
<name>A0AAD6MUQ0_9EURO</name>
<dbReference type="Proteomes" id="UP001215712">
    <property type="component" value="Unassembled WGS sequence"/>
</dbReference>
<dbReference type="Pfam" id="PF13668">
    <property type="entry name" value="Ferritin_2"/>
    <property type="match status" value="1"/>
</dbReference>
<protein>
    <submittedName>
        <fullName evidence="2">Uncharacterized protein</fullName>
    </submittedName>
</protein>
<dbReference type="InterPro" id="IPR052965">
    <property type="entry name" value="Pigment-catalase-like"/>
</dbReference>